<protein>
    <recommendedName>
        <fullName evidence="7 8">Small ribosomal subunit protein bS6</fullName>
    </recommendedName>
</protein>
<dbReference type="PANTHER" id="PTHR21011">
    <property type="entry name" value="MITOCHONDRIAL 28S RIBOSOMAL PROTEIN S6"/>
    <property type="match status" value="1"/>
</dbReference>
<dbReference type="InterPro" id="IPR000529">
    <property type="entry name" value="Ribosomal_bS6"/>
</dbReference>
<feature type="compositionally biased region" description="Basic and acidic residues" evidence="9">
    <location>
        <begin position="107"/>
        <end position="128"/>
    </location>
</feature>
<keyword evidence="4 8" id="KW-0689">Ribosomal protein</keyword>
<dbReference type="EMBL" id="NVQR01000039">
    <property type="protein sequence ID" value="PCH62434.1"/>
    <property type="molecule type" value="Genomic_DNA"/>
</dbReference>
<dbReference type="Proteomes" id="UP000218172">
    <property type="component" value="Unassembled WGS sequence"/>
</dbReference>
<evidence type="ECO:0000256" key="8">
    <source>
        <dbReference type="HAMAP-Rule" id="MF_00360"/>
    </source>
</evidence>
<evidence type="ECO:0000313" key="10">
    <source>
        <dbReference type="EMBL" id="PCH62434.1"/>
    </source>
</evidence>
<comment type="function">
    <text evidence="6 8">Binds together with bS18 to 16S ribosomal RNA.</text>
</comment>
<evidence type="ECO:0000256" key="7">
    <source>
        <dbReference type="ARBA" id="ARBA00035294"/>
    </source>
</evidence>
<comment type="caution">
    <text evidence="10">The sequence shown here is derived from an EMBL/GenBank/DDBJ whole genome shotgun (WGS) entry which is preliminary data.</text>
</comment>
<gene>
    <name evidence="8" type="primary">rpsF</name>
    <name evidence="10" type="ORF">COC19_02870</name>
</gene>
<dbReference type="GO" id="GO:0022627">
    <property type="term" value="C:cytosolic small ribosomal subunit"/>
    <property type="evidence" value="ECO:0007669"/>
    <property type="project" value="TreeGrafter"/>
</dbReference>
<comment type="similarity">
    <text evidence="1 8">Belongs to the bacterial ribosomal protein bS6 family.</text>
</comment>
<keyword evidence="2 8" id="KW-0699">rRNA-binding</keyword>
<evidence type="ECO:0000256" key="1">
    <source>
        <dbReference type="ARBA" id="ARBA00009512"/>
    </source>
</evidence>
<evidence type="ECO:0000256" key="2">
    <source>
        <dbReference type="ARBA" id="ARBA00022730"/>
    </source>
</evidence>
<sequence>MRHYEVVFLVHPDQSEQVPGMIERYSKMITESGGKIHRLEDWGRRQMAYPINKIHKAHYVMLNVECGSEVLDEITTLFRYNDAVLRNLVIKTKTAVTEESLILKGERENKERRARMDQKRKYEEEAAVKHAAAAAAKAAAEAAKAESTEAESKEEASTEEAATEAPAADAAEKTDSK</sequence>
<feature type="region of interest" description="Disordered" evidence="9">
    <location>
        <begin position="107"/>
        <end position="177"/>
    </location>
</feature>
<evidence type="ECO:0000256" key="4">
    <source>
        <dbReference type="ARBA" id="ARBA00022980"/>
    </source>
</evidence>
<evidence type="ECO:0000256" key="9">
    <source>
        <dbReference type="SAM" id="MobiDB-lite"/>
    </source>
</evidence>
<feature type="compositionally biased region" description="Basic and acidic residues" evidence="9">
    <location>
        <begin position="143"/>
        <end position="156"/>
    </location>
</feature>
<dbReference type="HAMAP" id="MF_00360">
    <property type="entry name" value="Ribosomal_bS6"/>
    <property type="match status" value="1"/>
</dbReference>
<feature type="compositionally biased region" description="Low complexity" evidence="9">
    <location>
        <begin position="129"/>
        <end position="142"/>
    </location>
</feature>
<accession>A0A2A4MRS9</accession>
<dbReference type="AlphaFoldDB" id="A0A2A4MRS9"/>
<dbReference type="InterPro" id="IPR020814">
    <property type="entry name" value="Ribosomal_S6_plastid/chlpt"/>
</dbReference>
<dbReference type="Pfam" id="PF01250">
    <property type="entry name" value="Ribosomal_S6"/>
    <property type="match status" value="1"/>
</dbReference>
<proteinExistence type="inferred from homology"/>
<dbReference type="NCBIfam" id="TIGR00166">
    <property type="entry name" value="S6"/>
    <property type="match status" value="1"/>
</dbReference>
<dbReference type="GO" id="GO:0070181">
    <property type="term" value="F:small ribosomal subunit rRNA binding"/>
    <property type="evidence" value="ECO:0007669"/>
    <property type="project" value="TreeGrafter"/>
</dbReference>
<evidence type="ECO:0000256" key="5">
    <source>
        <dbReference type="ARBA" id="ARBA00023274"/>
    </source>
</evidence>
<evidence type="ECO:0000256" key="3">
    <source>
        <dbReference type="ARBA" id="ARBA00022884"/>
    </source>
</evidence>
<keyword evidence="5 8" id="KW-0687">Ribonucleoprotein</keyword>
<organism evidence="10 11">
    <name type="scientific">SAR86 cluster bacterium</name>
    <dbReference type="NCBI Taxonomy" id="2030880"/>
    <lineage>
        <taxon>Bacteria</taxon>
        <taxon>Pseudomonadati</taxon>
        <taxon>Pseudomonadota</taxon>
        <taxon>Gammaproteobacteria</taxon>
        <taxon>SAR86 cluster</taxon>
    </lineage>
</organism>
<dbReference type="InterPro" id="IPR035980">
    <property type="entry name" value="Ribosomal_bS6_sf"/>
</dbReference>
<evidence type="ECO:0000256" key="6">
    <source>
        <dbReference type="ARBA" id="ARBA00035104"/>
    </source>
</evidence>
<dbReference type="FunFam" id="3.30.70.60:FF:000003">
    <property type="entry name" value="30S ribosomal protein S6"/>
    <property type="match status" value="1"/>
</dbReference>
<dbReference type="SUPFAM" id="SSF54995">
    <property type="entry name" value="Ribosomal protein S6"/>
    <property type="match status" value="1"/>
</dbReference>
<dbReference type="InterPro" id="IPR014717">
    <property type="entry name" value="Transl_elong_EF1B/ribsomal_bS6"/>
</dbReference>
<name>A0A2A4MRS9_9GAMM</name>
<keyword evidence="3 8" id="KW-0694">RNA-binding</keyword>
<dbReference type="GO" id="GO:0006412">
    <property type="term" value="P:translation"/>
    <property type="evidence" value="ECO:0007669"/>
    <property type="project" value="UniProtKB-UniRule"/>
</dbReference>
<dbReference type="CDD" id="cd00473">
    <property type="entry name" value="bS6"/>
    <property type="match status" value="1"/>
</dbReference>
<dbReference type="Gene3D" id="3.30.70.60">
    <property type="match status" value="1"/>
</dbReference>
<evidence type="ECO:0000313" key="11">
    <source>
        <dbReference type="Proteomes" id="UP000218172"/>
    </source>
</evidence>
<dbReference type="GO" id="GO:0003735">
    <property type="term" value="F:structural constituent of ribosome"/>
    <property type="evidence" value="ECO:0007669"/>
    <property type="project" value="InterPro"/>
</dbReference>
<reference evidence="11" key="1">
    <citation type="submission" date="2017-08" db="EMBL/GenBank/DDBJ databases">
        <title>A dynamic microbial community with high functional redundancy inhabits the cold, oxic subseafloor aquifer.</title>
        <authorList>
            <person name="Tully B.J."/>
            <person name="Wheat C.G."/>
            <person name="Glazer B.T."/>
            <person name="Huber J.A."/>
        </authorList>
    </citation>
    <scope>NUCLEOTIDE SEQUENCE [LARGE SCALE GENOMIC DNA]</scope>
</reference>
<dbReference type="PANTHER" id="PTHR21011:SF1">
    <property type="entry name" value="SMALL RIBOSOMAL SUBUNIT PROTEIN BS6M"/>
    <property type="match status" value="1"/>
</dbReference>